<name>A0A6J5PI07_9CAUD</name>
<accession>A0A6J5PI07</accession>
<dbReference type="Pfam" id="PF24175">
    <property type="entry name" value="SU10_adaptor"/>
    <property type="match status" value="1"/>
</dbReference>
<sequence length="238" mass="26825">MAYNTMTAADIRQAVRDITDLDAVDLSDSLLNLYIRDGYYRILDMEKRWSFLEYSFTFNTQPNVRAYEVATITGEPMGQISSIIDNTQSGVRLSMVGFDMAEQTYIGAYDSPSNPLFYALWNGSVHLYPTPDDSRELVCRGYREPFDWQTEGGDVDASPSLHFALVYYACSRVYQQLEDATMAQMYKGSFDEGVALALKNATTPTSHNPMLLSSGMHRNGSYNGWIKSLGSNRANWNL</sequence>
<reference evidence="1" key="1">
    <citation type="submission" date="2020-05" db="EMBL/GenBank/DDBJ databases">
        <authorList>
            <person name="Chiriac C."/>
            <person name="Salcher M."/>
            <person name="Ghai R."/>
            <person name="Kavagutti S V."/>
        </authorList>
    </citation>
    <scope>NUCLEOTIDE SEQUENCE</scope>
</reference>
<dbReference type="EMBL" id="LR796877">
    <property type="protein sequence ID" value="CAB4171530.1"/>
    <property type="molecule type" value="Genomic_DNA"/>
</dbReference>
<gene>
    <name evidence="1" type="ORF">UFOVP923_4</name>
</gene>
<protein>
    <submittedName>
        <fullName evidence="1">Uncharacterized protein</fullName>
    </submittedName>
</protein>
<proteinExistence type="predicted"/>
<dbReference type="InterPro" id="IPR056209">
    <property type="entry name" value="SU10_adaptor"/>
</dbReference>
<evidence type="ECO:0000313" key="1">
    <source>
        <dbReference type="EMBL" id="CAB4171530.1"/>
    </source>
</evidence>
<organism evidence="1">
    <name type="scientific">uncultured Caudovirales phage</name>
    <dbReference type="NCBI Taxonomy" id="2100421"/>
    <lineage>
        <taxon>Viruses</taxon>
        <taxon>Duplodnaviria</taxon>
        <taxon>Heunggongvirae</taxon>
        <taxon>Uroviricota</taxon>
        <taxon>Caudoviricetes</taxon>
        <taxon>Peduoviridae</taxon>
        <taxon>Maltschvirus</taxon>
        <taxon>Maltschvirus maltsch</taxon>
    </lineage>
</organism>